<protein>
    <submittedName>
        <fullName evidence="7">ABC transporter permease</fullName>
    </submittedName>
</protein>
<dbReference type="EMBL" id="CP075546">
    <property type="protein sequence ID" value="QVV87828.1"/>
    <property type="molecule type" value="Genomic_DNA"/>
</dbReference>
<gene>
    <name evidence="7" type="ORF">KHC33_10795</name>
</gene>
<dbReference type="PIRSF" id="PIRSF006648">
    <property type="entry name" value="DrrB"/>
    <property type="match status" value="1"/>
</dbReference>
<evidence type="ECO:0000256" key="4">
    <source>
        <dbReference type="ARBA" id="ARBA00023136"/>
    </source>
</evidence>
<dbReference type="Proteomes" id="UP000680656">
    <property type="component" value="Chromosome"/>
</dbReference>
<dbReference type="GO" id="GO:0140359">
    <property type="term" value="F:ABC-type transporter activity"/>
    <property type="evidence" value="ECO:0007669"/>
    <property type="project" value="InterPro"/>
</dbReference>
<sequence length="254" mass="28123">MSPIHPFGIASQIRRAWAITKKDIRVYYLKGPVLIFGIIMPLFLFFAFFMGSRQIPLSFLIAGLVGMTLFFTATAVSPAIFPWEGSAKTLERLASTPITVEAMIFGDMMASALFSIGITFITVIIGIVLGLSLLQGFILLSVIIIGAWCFAAIGMLFAAMPTNTPSNIMMISNLVKFPLVFISGIFIPLEQMPPWGQMLAWFSPLTYIVDIVRYSFTNSNFLPIIIDFVVLILFTIAGTGLSMYLHKRLMPSRL</sequence>
<dbReference type="InterPro" id="IPR047817">
    <property type="entry name" value="ABC2_TM_bact-type"/>
</dbReference>
<feature type="transmembrane region" description="Helical" evidence="5">
    <location>
        <begin position="166"/>
        <end position="187"/>
    </location>
</feature>
<feature type="transmembrane region" description="Helical" evidence="5">
    <location>
        <begin position="103"/>
        <end position="130"/>
    </location>
</feature>
<dbReference type="RefSeq" id="WP_214418647.1">
    <property type="nucleotide sequence ID" value="NZ_CP075546.1"/>
</dbReference>
<dbReference type="PROSITE" id="PS51012">
    <property type="entry name" value="ABC_TM2"/>
    <property type="match status" value="1"/>
</dbReference>
<evidence type="ECO:0000313" key="8">
    <source>
        <dbReference type="Proteomes" id="UP000680656"/>
    </source>
</evidence>
<dbReference type="AlphaFoldDB" id="A0A8E7AZT2"/>
<dbReference type="InterPro" id="IPR000412">
    <property type="entry name" value="ABC_2_transport"/>
</dbReference>
<evidence type="ECO:0000259" key="6">
    <source>
        <dbReference type="PROSITE" id="PS51012"/>
    </source>
</evidence>
<accession>A0A8E7AZT2</accession>
<feature type="transmembrane region" description="Helical" evidence="5">
    <location>
        <begin position="31"/>
        <end position="50"/>
    </location>
</feature>
<dbReference type="PANTHER" id="PTHR43229">
    <property type="entry name" value="NODULATION PROTEIN J"/>
    <property type="match status" value="1"/>
</dbReference>
<feature type="transmembrane region" description="Helical" evidence="5">
    <location>
        <begin position="222"/>
        <end position="245"/>
    </location>
</feature>
<feature type="transmembrane region" description="Helical" evidence="5">
    <location>
        <begin position="57"/>
        <end position="83"/>
    </location>
</feature>
<evidence type="ECO:0000256" key="2">
    <source>
        <dbReference type="ARBA" id="ARBA00022692"/>
    </source>
</evidence>
<evidence type="ECO:0000256" key="5">
    <source>
        <dbReference type="SAM" id="Phobius"/>
    </source>
</evidence>
<evidence type="ECO:0000256" key="3">
    <source>
        <dbReference type="ARBA" id="ARBA00022989"/>
    </source>
</evidence>
<dbReference type="InterPro" id="IPR013525">
    <property type="entry name" value="ABC2_TM"/>
</dbReference>
<reference evidence="7 8" key="1">
    <citation type="submission" date="2021-05" db="EMBL/GenBank/DDBJ databases">
        <title>A novel Methanospirillum isolate from a pyrite-forming mixed culture.</title>
        <authorList>
            <person name="Bunk B."/>
            <person name="Sproer C."/>
            <person name="Spring S."/>
            <person name="Pester M."/>
        </authorList>
    </citation>
    <scope>NUCLEOTIDE SEQUENCE [LARGE SCALE GENOMIC DNA]</scope>
    <source>
        <strain evidence="7 8">J.3.6.1-F.2.7.3</strain>
    </source>
</reference>
<feature type="domain" description="ABC transmembrane type-2" evidence="6">
    <location>
        <begin position="26"/>
        <end position="249"/>
    </location>
</feature>
<dbReference type="KEGG" id="mrtj:KHC33_10795"/>
<feature type="transmembrane region" description="Helical" evidence="5">
    <location>
        <begin position="137"/>
        <end position="160"/>
    </location>
</feature>
<keyword evidence="8" id="KW-1185">Reference proteome</keyword>
<dbReference type="InterPro" id="IPR051784">
    <property type="entry name" value="Nod_factor_ABC_transporter"/>
</dbReference>
<dbReference type="GeneID" id="65097677"/>
<evidence type="ECO:0000256" key="1">
    <source>
        <dbReference type="ARBA" id="ARBA00004141"/>
    </source>
</evidence>
<name>A0A8E7AZT2_9EURY</name>
<dbReference type="PRINTS" id="PR00164">
    <property type="entry name" value="ABC2TRNSPORT"/>
</dbReference>
<dbReference type="GO" id="GO:0043190">
    <property type="term" value="C:ATP-binding cassette (ABC) transporter complex"/>
    <property type="evidence" value="ECO:0007669"/>
    <property type="project" value="InterPro"/>
</dbReference>
<dbReference type="PANTHER" id="PTHR43229:SF2">
    <property type="entry name" value="NODULATION PROTEIN J"/>
    <property type="match status" value="1"/>
</dbReference>
<keyword evidence="4 5" id="KW-0472">Membrane</keyword>
<comment type="subcellular location">
    <subcellularLocation>
        <location evidence="1">Membrane</location>
        <topology evidence="1">Multi-pass membrane protein</topology>
    </subcellularLocation>
</comment>
<dbReference type="Pfam" id="PF01061">
    <property type="entry name" value="ABC2_membrane"/>
    <property type="match status" value="1"/>
</dbReference>
<evidence type="ECO:0000313" key="7">
    <source>
        <dbReference type="EMBL" id="QVV87828.1"/>
    </source>
</evidence>
<organism evidence="7 8">
    <name type="scientific">Methanospirillum purgamenti</name>
    <dbReference type="NCBI Taxonomy" id="2834276"/>
    <lineage>
        <taxon>Archaea</taxon>
        <taxon>Methanobacteriati</taxon>
        <taxon>Methanobacteriota</taxon>
        <taxon>Stenosarchaea group</taxon>
        <taxon>Methanomicrobia</taxon>
        <taxon>Methanomicrobiales</taxon>
        <taxon>Methanospirillaceae</taxon>
        <taxon>Methanospirillum</taxon>
    </lineage>
</organism>
<proteinExistence type="predicted"/>
<keyword evidence="2 5" id="KW-0812">Transmembrane</keyword>
<keyword evidence="3 5" id="KW-1133">Transmembrane helix</keyword>